<dbReference type="SUPFAM" id="SSF53098">
    <property type="entry name" value="Ribonuclease H-like"/>
    <property type="match status" value="1"/>
</dbReference>
<dbReference type="InterPro" id="IPR036397">
    <property type="entry name" value="RNaseH_sf"/>
</dbReference>
<dbReference type="PANTHER" id="PTHR46564:SF1">
    <property type="entry name" value="TRANSPOSASE"/>
    <property type="match status" value="1"/>
</dbReference>
<reference evidence="2" key="1">
    <citation type="submission" date="2020-02" db="EMBL/GenBank/DDBJ databases">
        <authorList>
            <person name="Meier V. D."/>
        </authorList>
    </citation>
    <scope>NUCLEOTIDE SEQUENCE</scope>
    <source>
        <strain evidence="2">AVDCRST_MAG81</strain>
    </source>
</reference>
<dbReference type="NCBIfam" id="NF033545">
    <property type="entry name" value="transpos_IS630"/>
    <property type="match status" value="1"/>
</dbReference>
<name>A0A6J4VAQ7_9CYAN</name>
<feature type="domain" description="Tc1-like transposase DDE" evidence="1">
    <location>
        <begin position="27"/>
        <end position="132"/>
    </location>
</feature>
<dbReference type="GO" id="GO:0003676">
    <property type="term" value="F:nucleic acid binding"/>
    <property type="evidence" value="ECO:0007669"/>
    <property type="project" value="InterPro"/>
</dbReference>
<dbReference type="PANTHER" id="PTHR46564">
    <property type="entry name" value="TRANSPOSASE"/>
    <property type="match status" value="1"/>
</dbReference>
<dbReference type="Gene3D" id="3.30.420.10">
    <property type="entry name" value="Ribonuclease H-like superfamily/Ribonuclease H"/>
    <property type="match status" value="1"/>
</dbReference>
<dbReference type="InterPro" id="IPR012337">
    <property type="entry name" value="RNaseH-like_sf"/>
</dbReference>
<dbReference type="InterPro" id="IPR047655">
    <property type="entry name" value="Transpos_IS630-like"/>
</dbReference>
<protein>
    <submittedName>
        <fullName evidence="2">Mobile element protein</fullName>
    </submittedName>
</protein>
<accession>A0A6J4VAQ7</accession>
<gene>
    <name evidence="2" type="ORF">AVDCRST_MAG81-2010</name>
</gene>
<dbReference type="AlphaFoldDB" id="A0A6J4VAQ7"/>
<sequence length="154" mass="17741">MWMKRGLIIEQSTPTATARLGNAFTHSNQGSARERVSWIAALNQGKLFAPMTFEGSCNRDLFELWLEQCLLPQLQPGDIIVIDNASFHHSQAIEEIVAQVGCELWYLPPYSPDLNKIEQWWFGLKNWMRQRWNEFGTFRDCVDAAFNQSPNVHA</sequence>
<proteinExistence type="predicted"/>
<evidence type="ECO:0000259" key="1">
    <source>
        <dbReference type="Pfam" id="PF13358"/>
    </source>
</evidence>
<organism evidence="2">
    <name type="scientific">uncultured Synechococcales cyanobacterium</name>
    <dbReference type="NCBI Taxonomy" id="1936017"/>
    <lineage>
        <taxon>Bacteria</taxon>
        <taxon>Bacillati</taxon>
        <taxon>Cyanobacteriota</taxon>
        <taxon>Cyanophyceae</taxon>
        <taxon>Synechococcales</taxon>
        <taxon>environmental samples</taxon>
    </lineage>
</organism>
<dbReference type="EMBL" id="CADCWO010000107">
    <property type="protein sequence ID" value="CAA9573933.1"/>
    <property type="molecule type" value="Genomic_DNA"/>
</dbReference>
<dbReference type="InterPro" id="IPR038717">
    <property type="entry name" value="Tc1-like_DDE_dom"/>
</dbReference>
<evidence type="ECO:0000313" key="2">
    <source>
        <dbReference type="EMBL" id="CAA9573933.1"/>
    </source>
</evidence>
<dbReference type="Pfam" id="PF13358">
    <property type="entry name" value="DDE_3"/>
    <property type="match status" value="1"/>
</dbReference>